<dbReference type="Proteomes" id="UP001525379">
    <property type="component" value="Unassembled WGS sequence"/>
</dbReference>
<evidence type="ECO:0000313" key="2">
    <source>
        <dbReference type="Proteomes" id="UP001525379"/>
    </source>
</evidence>
<accession>A0ABT2HYD6</accession>
<dbReference type="EMBL" id="JALXSQ010000037">
    <property type="protein sequence ID" value="MCT2043331.1"/>
    <property type="molecule type" value="Genomic_DNA"/>
</dbReference>
<sequence length="125" mass="13510">MTLNSSVKPYKPDYDWFWGQKPGNDGTQATLRMTVSGDPDIIGTAVAAWISSLSTDSNGVRGEAGWRVDEVSREAEAIQLDITSGGEDVADGVIEGAESAVASLKHVDGISVTWEQLPRENRYPR</sequence>
<gene>
    <name evidence="1" type="ORF">M3D15_08310</name>
</gene>
<comment type="caution">
    <text evidence="1">The sequence shown here is derived from an EMBL/GenBank/DDBJ whole genome shotgun (WGS) entry which is preliminary data.</text>
</comment>
<proteinExistence type="predicted"/>
<keyword evidence="2" id="KW-1185">Reference proteome</keyword>
<name>A0ABT2HYD6_9MICO</name>
<protein>
    <submittedName>
        <fullName evidence="1">Uncharacterized protein</fullName>
    </submittedName>
</protein>
<evidence type="ECO:0000313" key="1">
    <source>
        <dbReference type="EMBL" id="MCT2043331.1"/>
    </source>
</evidence>
<reference evidence="1 2" key="1">
    <citation type="submission" date="2022-04" db="EMBL/GenBank/DDBJ databases">
        <title>Human microbiome associated bacterial genomes.</title>
        <authorList>
            <person name="Sandstrom S."/>
            <person name="Salamzade R."/>
            <person name="Kalan L.R."/>
        </authorList>
    </citation>
    <scope>NUCLEOTIDE SEQUENCE [LARGE SCALE GENOMIC DNA]</scope>
    <source>
        <strain evidence="2">p3-SID1799</strain>
    </source>
</reference>
<dbReference type="RefSeq" id="WP_206394529.1">
    <property type="nucleotide sequence ID" value="NZ_JAFDPW010000001.1"/>
</dbReference>
<organism evidence="1 2">
    <name type="scientific">Pseudoclavibacter albus</name>
    <dbReference type="NCBI Taxonomy" id="272241"/>
    <lineage>
        <taxon>Bacteria</taxon>
        <taxon>Bacillati</taxon>
        <taxon>Actinomycetota</taxon>
        <taxon>Actinomycetes</taxon>
        <taxon>Micrococcales</taxon>
        <taxon>Microbacteriaceae</taxon>
        <taxon>Pseudoclavibacter</taxon>
    </lineage>
</organism>